<evidence type="ECO:0000313" key="2">
    <source>
        <dbReference type="EMBL" id="CAG8650101.1"/>
    </source>
</evidence>
<evidence type="ECO:0000256" key="1">
    <source>
        <dbReference type="SAM" id="Phobius"/>
    </source>
</evidence>
<protein>
    <submittedName>
        <fullName evidence="2">1264_t:CDS:1</fullName>
    </submittedName>
</protein>
<dbReference type="SUPFAM" id="SSF103473">
    <property type="entry name" value="MFS general substrate transporter"/>
    <property type="match status" value="1"/>
</dbReference>
<keyword evidence="3" id="KW-1185">Reference proteome</keyword>
<dbReference type="AlphaFoldDB" id="A0A9N9DS19"/>
<gene>
    <name evidence="2" type="ORF">POCULU_LOCUS9904</name>
</gene>
<proteinExistence type="predicted"/>
<keyword evidence="1" id="KW-0472">Membrane</keyword>
<keyword evidence="1" id="KW-0812">Transmembrane</keyword>
<dbReference type="EMBL" id="CAJVPJ010004250">
    <property type="protein sequence ID" value="CAG8650101.1"/>
    <property type="molecule type" value="Genomic_DNA"/>
</dbReference>
<dbReference type="Gene3D" id="1.20.1250.20">
    <property type="entry name" value="MFS general substrate transporter like domains"/>
    <property type="match status" value="1"/>
</dbReference>
<dbReference type="Proteomes" id="UP000789572">
    <property type="component" value="Unassembled WGS sequence"/>
</dbReference>
<evidence type="ECO:0000313" key="3">
    <source>
        <dbReference type="Proteomes" id="UP000789572"/>
    </source>
</evidence>
<comment type="caution">
    <text evidence="2">The sequence shown here is derived from an EMBL/GenBank/DDBJ whole genome shotgun (WGS) entry which is preliminary data.</text>
</comment>
<accession>A0A9N9DS19</accession>
<sequence length="111" mass="12152">LMMAAFAGIGTGFGGLAGGLIYDNLGARAMFVAVIFITTISLIIYCWGDGIQLARPSSNAPWNFVEGSSDDLRQISGVRTIMSVETVQNKKKPHRLLSWSDDDDDDEYRYA</sequence>
<feature type="transmembrane region" description="Helical" evidence="1">
    <location>
        <begin position="29"/>
        <end position="48"/>
    </location>
</feature>
<name>A0A9N9DS19_9GLOM</name>
<dbReference type="InterPro" id="IPR036259">
    <property type="entry name" value="MFS_trans_sf"/>
</dbReference>
<reference evidence="2" key="1">
    <citation type="submission" date="2021-06" db="EMBL/GenBank/DDBJ databases">
        <authorList>
            <person name="Kallberg Y."/>
            <person name="Tangrot J."/>
            <person name="Rosling A."/>
        </authorList>
    </citation>
    <scope>NUCLEOTIDE SEQUENCE</scope>
    <source>
        <strain evidence="2">IA702</strain>
    </source>
</reference>
<organism evidence="2 3">
    <name type="scientific">Paraglomus occultum</name>
    <dbReference type="NCBI Taxonomy" id="144539"/>
    <lineage>
        <taxon>Eukaryota</taxon>
        <taxon>Fungi</taxon>
        <taxon>Fungi incertae sedis</taxon>
        <taxon>Mucoromycota</taxon>
        <taxon>Glomeromycotina</taxon>
        <taxon>Glomeromycetes</taxon>
        <taxon>Paraglomerales</taxon>
        <taxon>Paraglomeraceae</taxon>
        <taxon>Paraglomus</taxon>
    </lineage>
</organism>
<keyword evidence="1" id="KW-1133">Transmembrane helix</keyword>
<feature type="non-terminal residue" evidence="2">
    <location>
        <position position="1"/>
    </location>
</feature>